<dbReference type="InterPro" id="IPR027417">
    <property type="entry name" value="P-loop_NTPase"/>
</dbReference>
<dbReference type="InterPro" id="IPR003593">
    <property type="entry name" value="AAA+_ATPase"/>
</dbReference>
<comment type="similarity">
    <text evidence="2">Belongs to the ABC transporter superfamily.</text>
</comment>
<evidence type="ECO:0000256" key="2">
    <source>
        <dbReference type="ARBA" id="ARBA00005417"/>
    </source>
</evidence>
<dbReference type="GO" id="GO:0005886">
    <property type="term" value="C:plasma membrane"/>
    <property type="evidence" value="ECO:0007669"/>
    <property type="project" value="UniProtKB-SubCell"/>
</dbReference>
<dbReference type="SUPFAM" id="SSF52540">
    <property type="entry name" value="P-loop containing nucleoside triphosphate hydrolases"/>
    <property type="match status" value="1"/>
</dbReference>
<dbReference type="Pfam" id="PF00005">
    <property type="entry name" value="ABC_tran"/>
    <property type="match status" value="1"/>
</dbReference>
<evidence type="ECO:0000256" key="4">
    <source>
        <dbReference type="ARBA" id="ARBA00022741"/>
    </source>
</evidence>
<dbReference type="SUPFAM" id="SSF90123">
    <property type="entry name" value="ABC transporter transmembrane region"/>
    <property type="match status" value="1"/>
</dbReference>
<dbReference type="GO" id="GO:0005524">
    <property type="term" value="F:ATP binding"/>
    <property type="evidence" value="ECO:0007669"/>
    <property type="project" value="UniProtKB-KW"/>
</dbReference>
<feature type="transmembrane region" description="Helical" evidence="8">
    <location>
        <begin position="12"/>
        <end position="34"/>
    </location>
</feature>
<name>A0A449A5Q4_9BACT</name>
<feature type="transmembrane region" description="Helical" evidence="8">
    <location>
        <begin position="148"/>
        <end position="167"/>
    </location>
</feature>
<dbReference type="InterPro" id="IPR003439">
    <property type="entry name" value="ABC_transporter-like_ATP-bd"/>
</dbReference>
<comment type="subcellular location">
    <subcellularLocation>
        <location evidence="1">Cell membrane</location>
        <topology evidence="1">Multi-pass membrane protein</topology>
    </subcellularLocation>
</comment>
<keyword evidence="12" id="KW-1185">Reference proteome</keyword>
<dbReference type="Gene3D" id="3.40.50.300">
    <property type="entry name" value="P-loop containing nucleotide triphosphate hydrolases"/>
    <property type="match status" value="1"/>
</dbReference>
<dbReference type="OrthoDB" id="400069at2"/>
<dbReference type="InterPro" id="IPR011527">
    <property type="entry name" value="ABC1_TM_dom"/>
</dbReference>
<dbReference type="Proteomes" id="UP000289440">
    <property type="component" value="Chromosome"/>
</dbReference>
<reference evidence="11 12" key="1">
    <citation type="submission" date="2019-01" db="EMBL/GenBank/DDBJ databases">
        <authorList>
            <consortium name="Pathogen Informatics"/>
        </authorList>
    </citation>
    <scope>NUCLEOTIDE SEQUENCE [LARGE SCALE GENOMIC DNA]</scope>
    <source>
        <strain evidence="11 12">NCTC10166</strain>
    </source>
</reference>
<dbReference type="KEGG" id="mnu:NCTC10166_00537"/>
<evidence type="ECO:0000313" key="11">
    <source>
        <dbReference type="EMBL" id="VEU59559.1"/>
    </source>
</evidence>
<evidence type="ECO:0000256" key="7">
    <source>
        <dbReference type="ARBA" id="ARBA00023136"/>
    </source>
</evidence>
<dbReference type="GO" id="GO:0034040">
    <property type="term" value="F:ATPase-coupled lipid transmembrane transporter activity"/>
    <property type="evidence" value="ECO:0007669"/>
    <property type="project" value="TreeGrafter"/>
</dbReference>
<feature type="transmembrane region" description="Helical" evidence="8">
    <location>
        <begin position="230"/>
        <end position="256"/>
    </location>
</feature>
<evidence type="ECO:0000256" key="6">
    <source>
        <dbReference type="ARBA" id="ARBA00022989"/>
    </source>
</evidence>
<dbReference type="SMART" id="SM00382">
    <property type="entry name" value="AAA"/>
    <property type="match status" value="1"/>
</dbReference>
<dbReference type="InterPro" id="IPR017871">
    <property type="entry name" value="ABC_transporter-like_CS"/>
</dbReference>
<keyword evidence="5 11" id="KW-0067">ATP-binding</keyword>
<dbReference type="GO" id="GO:0140359">
    <property type="term" value="F:ABC-type transporter activity"/>
    <property type="evidence" value="ECO:0007669"/>
    <property type="project" value="InterPro"/>
</dbReference>
<accession>A0A449A5Q4</accession>
<evidence type="ECO:0000259" key="10">
    <source>
        <dbReference type="PROSITE" id="PS50929"/>
    </source>
</evidence>
<evidence type="ECO:0000259" key="9">
    <source>
        <dbReference type="PROSITE" id="PS50893"/>
    </source>
</evidence>
<dbReference type="EMBL" id="LR214951">
    <property type="protein sequence ID" value="VEU59559.1"/>
    <property type="molecule type" value="Genomic_DNA"/>
</dbReference>
<dbReference type="InterPro" id="IPR036640">
    <property type="entry name" value="ABC1_TM_sf"/>
</dbReference>
<feature type="transmembrane region" description="Helical" evidence="8">
    <location>
        <begin position="46"/>
        <end position="70"/>
    </location>
</feature>
<dbReference type="PROSITE" id="PS00211">
    <property type="entry name" value="ABC_TRANSPORTER_1"/>
    <property type="match status" value="1"/>
</dbReference>
<protein>
    <submittedName>
        <fullName evidence="11">ABC transporter ATP-binding protein</fullName>
    </submittedName>
</protein>
<dbReference type="PANTHER" id="PTHR24221">
    <property type="entry name" value="ATP-BINDING CASSETTE SUB-FAMILY B"/>
    <property type="match status" value="1"/>
</dbReference>
<dbReference type="PROSITE" id="PS50929">
    <property type="entry name" value="ABC_TM1F"/>
    <property type="match status" value="1"/>
</dbReference>
<proteinExistence type="inferred from homology"/>
<evidence type="ECO:0000256" key="8">
    <source>
        <dbReference type="SAM" id="Phobius"/>
    </source>
</evidence>
<keyword evidence="4" id="KW-0547">Nucleotide-binding</keyword>
<evidence type="ECO:0000256" key="3">
    <source>
        <dbReference type="ARBA" id="ARBA00022692"/>
    </source>
</evidence>
<sequence>MLKYFKKNWKIVLSILFLNLISYLSLTILLFSISDLINNLNDLNKFKIYVFLIPCLLIISIIFSLFGFVLKNKLLFNINKTIVKKSLNFISNQKPNIVNQDKGKYLYWISDRREEIIQQVFSLGMQSLENIFISALSLIIVFILSWKIALISLVFIIINFFISLFLTQKTVKLDTVFFDKHELTNNLWIKNFDNFLLYWQIGLENLFFKSNENNVNKIEKNFKKVKTKVILLEIINSFITIFFNFLIFLLTIFFVLNKIEKIGILFIIPSLLLTIIQALRVFLFSLQRFKTHKKFFKKISSFESIKKCDNSYLNIKEIKIENLNYKIGEKEILKNISLIFEKGKKYAIIGSSGIGKSTLIHLITKQLPTQNSSIYINGINIEKIESCKLNNSFHYIDSNATLFDTNLYNNITLWEKNEHNDVLNALKKASFSISENDLKNNVNNLSSGEKQKINLASFFLKKTNVLILDEAFSQIDNKNLRNIWNEINKIENLLLINITHHINGFENYDEIINLEALNEVNLKK</sequence>
<dbReference type="AlphaFoldDB" id="A0A449A5Q4"/>
<dbReference type="GO" id="GO:0016887">
    <property type="term" value="F:ATP hydrolysis activity"/>
    <property type="evidence" value="ECO:0007669"/>
    <property type="project" value="InterPro"/>
</dbReference>
<feature type="transmembrane region" description="Helical" evidence="8">
    <location>
        <begin position="262"/>
        <end position="286"/>
    </location>
</feature>
<dbReference type="InterPro" id="IPR039421">
    <property type="entry name" value="Type_1_exporter"/>
</dbReference>
<gene>
    <name evidence="11" type="ORF">NCTC10166_00537</name>
</gene>
<dbReference type="PANTHER" id="PTHR24221:SF654">
    <property type="entry name" value="ATP-BINDING CASSETTE SUB-FAMILY B MEMBER 6"/>
    <property type="match status" value="1"/>
</dbReference>
<evidence type="ECO:0000256" key="1">
    <source>
        <dbReference type="ARBA" id="ARBA00004651"/>
    </source>
</evidence>
<keyword evidence="6 8" id="KW-1133">Transmembrane helix</keyword>
<keyword evidence="3 8" id="KW-0812">Transmembrane</keyword>
<evidence type="ECO:0000256" key="5">
    <source>
        <dbReference type="ARBA" id="ARBA00022840"/>
    </source>
</evidence>
<feature type="transmembrane region" description="Helical" evidence="8">
    <location>
        <begin position="120"/>
        <end position="142"/>
    </location>
</feature>
<organism evidence="11 12">
    <name type="scientific">Mesomycoplasma neurolyticum</name>
    <dbReference type="NCBI Taxonomy" id="2120"/>
    <lineage>
        <taxon>Bacteria</taxon>
        <taxon>Bacillati</taxon>
        <taxon>Mycoplasmatota</taxon>
        <taxon>Mycoplasmoidales</taxon>
        <taxon>Metamycoplasmataceae</taxon>
        <taxon>Mesomycoplasma</taxon>
    </lineage>
</organism>
<dbReference type="Gene3D" id="1.20.1560.10">
    <property type="entry name" value="ABC transporter type 1, transmembrane domain"/>
    <property type="match status" value="1"/>
</dbReference>
<keyword evidence="7 8" id="KW-0472">Membrane</keyword>
<feature type="domain" description="ABC transmembrane type-1" evidence="10">
    <location>
        <begin position="11"/>
        <end position="291"/>
    </location>
</feature>
<dbReference type="PROSITE" id="PS50893">
    <property type="entry name" value="ABC_TRANSPORTER_2"/>
    <property type="match status" value="1"/>
</dbReference>
<feature type="domain" description="ABC transporter" evidence="9">
    <location>
        <begin position="318"/>
        <end position="524"/>
    </location>
</feature>
<evidence type="ECO:0000313" key="12">
    <source>
        <dbReference type="Proteomes" id="UP000289440"/>
    </source>
</evidence>